<feature type="signal peptide" evidence="2">
    <location>
        <begin position="1"/>
        <end position="24"/>
    </location>
</feature>
<dbReference type="EMBL" id="CP033221">
    <property type="protein sequence ID" value="AZV80873.1"/>
    <property type="molecule type" value="Genomic_DNA"/>
</dbReference>
<evidence type="ECO:0000313" key="4">
    <source>
        <dbReference type="Proteomes" id="UP000283063"/>
    </source>
</evidence>
<accession>A0A3T0NA31</accession>
<reference evidence="3 4" key="1">
    <citation type="submission" date="2018-10" db="EMBL/GenBank/DDBJ databases">
        <title>Parasedimentitalea marina sp. nov., a psychrophilic bacterium isolated from deep seawater of the New Britain Trench.</title>
        <authorList>
            <person name="Cao J."/>
        </authorList>
    </citation>
    <scope>NUCLEOTIDE SEQUENCE [LARGE SCALE GENOMIC DNA]</scope>
    <source>
        <strain evidence="3 4">W43</strain>
        <plasmid evidence="3 4">pW43B</plasmid>
    </source>
</reference>
<keyword evidence="2" id="KW-0732">Signal</keyword>
<name>A0A3T0NA31_9RHOB</name>
<feature type="chain" id="PRO_5019413170" evidence="2">
    <location>
        <begin position="25"/>
        <end position="356"/>
    </location>
</feature>
<dbReference type="KEGG" id="sedi:EBB79_23300"/>
<evidence type="ECO:0000256" key="1">
    <source>
        <dbReference type="ARBA" id="ARBA00006987"/>
    </source>
</evidence>
<dbReference type="Gene3D" id="3.40.190.150">
    <property type="entry name" value="Bordetella uptake gene, domain 1"/>
    <property type="match status" value="1"/>
</dbReference>
<sequence length="356" mass="37625">MIKFTTSVTAMALAMVAVAGVAQAEYPEKPVEFVVPWPPGDLEDVLTRMIAEDFSEAYGVPTAVVNKPGGGGGPFPGAIEVATAPADGYTIGSFIIAIPVVGPQIGIPELNPDPFVPLGNFLTYPFVIATSGNAPYDDMAGLAEYAGANDVVLGHFGAPLVPTQVTLGLAKEMGFSFAADAAFDALDCNTLASGDVDVINTTLQLILPCLDDVKVLASIGSERIPLTPDAPTVAELAPNLDVALWNGLFVHADTPQDVQDKIMAVAEKTMMSDRARQLAADTGAQVYWQPKMKSLLRSRKTLGRWLALTQCLPSNHNTMGRAHHVPDLSSSRSREAGCHVARQNASIFVQTVSPTR</sequence>
<organism evidence="3 4">
    <name type="scientific">Parasedimentitalea marina</name>
    <dbReference type="NCBI Taxonomy" id="2483033"/>
    <lineage>
        <taxon>Bacteria</taxon>
        <taxon>Pseudomonadati</taxon>
        <taxon>Pseudomonadota</taxon>
        <taxon>Alphaproteobacteria</taxon>
        <taxon>Rhodobacterales</taxon>
        <taxon>Paracoccaceae</taxon>
        <taxon>Parasedimentitalea</taxon>
    </lineage>
</organism>
<dbReference type="PANTHER" id="PTHR42928:SF5">
    <property type="entry name" value="BLR1237 PROTEIN"/>
    <property type="match status" value="1"/>
</dbReference>
<dbReference type="AlphaFoldDB" id="A0A3T0NA31"/>
<dbReference type="Gene3D" id="3.40.190.10">
    <property type="entry name" value="Periplasmic binding protein-like II"/>
    <property type="match status" value="1"/>
</dbReference>
<dbReference type="InterPro" id="IPR042100">
    <property type="entry name" value="Bug_dom1"/>
</dbReference>
<evidence type="ECO:0000256" key="2">
    <source>
        <dbReference type="SAM" id="SignalP"/>
    </source>
</evidence>
<keyword evidence="4" id="KW-1185">Reference proteome</keyword>
<dbReference type="Proteomes" id="UP000283063">
    <property type="component" value="Plasmid pW43B"/>
</dbReference>
<keyword evidence="3" id="KW-0614">Plasmid</keyword>
<dbReference type="OrthoDB" id="7250553at2"/>
<evidence type="ECO:0000313" key="3">
    <source>
        <dbReference type="EMBL" id="AZV80873.1"/>
    </source>
</evidence>
<dbReference type="Pfam" id="PF03401">
    <property type="entry name" value="TctC"/>
    <property type="match status" value="1"/>
</dbReference>
<comment type="similarity">
    <text evidence="1">Belongs to the UPF0065 (bug) family.</text>
</comment>
<gene>
    <name evidence="3" type="ORF">EBB79_23300</name>
</gene>
<dbReference type="PANTHER" id="PTHR42928">
    <property type="entry name" value="TRICARBOXYLATE-BINDING PROTEIN"/>
    <property type="match status" value="1"/>
</dbReference>
<proteinExistence type="inferred from homology"/>
<geneLocation type="plasmid" evidence="3 4">
    <name>pW43B</name>
</geneLocation>
<dbReference type="InterPro" id="IPR005064">
    <property type="entry name" value="BUG"/>
</dbReference>
<protein>
    <submittedName>
        <fullName evidence="3">Tripartite tricarboxylate transporter substrate binding protein</fullName>
    </submittedName>
</protein>